<keyword evidence="5 6" id="KW-0482">Metalloprotease</keyword>
<evidence type="ECO:0000313" key="10">
    <source>
        <dbReference type="Proteomes" id="UP000317550"/>
    </source>
</evidence>
<evidence type="ECO:0000259" key="8">
    <source>
        <dbReference type="Pfam" id="PF01435"/>
    </source>
</evidence>
<dbReference type="GO" id="GO:0016020">
    <property type="term" value="C:membrane"/>
    <property type="evidence" value="ECO:0007669"/>
    <property type="project" value="TreeGrafter"/>
</dbReference>
<dbReference type="PANTHER" id="PTHR22726">
    <property type="entry name" value="METALLOENDOPEPTIDASE OMA1"/>
    <property type="match status" value="1"/>
</dbReference>
<evidence type="ECO:0000256" key="6">
    <source>
        <dbReference type="RuleBase" id="RU003983"/>
    </source>
</evidence>
<dbReference type="GO" id="GO:0051603">
    <property type="term" value="P:proteolysis involved in protein catabolic process"/>
    <property type="evidence" value="ECO:0007669"/>
    <property type="project" value="TreeGrafter"/>
</dbReference>
<accession>A0A516SFL5</accession>
<dbReference type="AlphaFoldDB" id="A0A516SFL5"/>
<gene>
    <name evidence="9" type="ORF">FNU76_11600</name>
</gene>
<dbReference type="InterPro" id="IPR001915">
    <property type="entry name" value="Peptidase_M48"/>
</dbReference>
<feature type="signal peptide" evidence="7">
    <location>
        <begin position="1"/>
        <end position="22"/>
    </location>
</feature>
<sequence>MKKSLSRFIPLLLATALLPACQQVKTTEAGAVGVERKQAMFTLLSNEQVNQMSAQSYANSLSQASKQGKLNNDAKATKRVRAIANKLIPQVGVFRKDALAWQWEVNVEDSPELNAYCAPGGKIMFFTGIIDKLKLTDDEIAAIMGHEMAHALREHGRERMSQAYAKQMGSQLVSALTKGKYDQYMGLANQVTEVAYSLPHSRGHESEADAMGLELSARAGYDPRAAVRLWEKMNAASQGQPPQFLSTHPSNQTRINDLQGLMPKVMPIYEGTRKKG</sequence>
<dbReference type="OrthoDB" id="9785340at2"/>
<evidence type="ECO:0000256" key="3">
    <source>
        <dbReference type="ARBA" id="ARBA00022801"/>
    </source>
</evidence>
<evidence type="ECO:0000256" key="4">
    <source>
        <dbReference type="ARBA" id="ARBA00022833"/>
    </source>
</evidence>
<dbReference type="InterPro" id="IPR051156">
    <property type="entry name" value="Mito/Outer_Membr_Metalloprot"/>
</dbReference>
<dbReference type="KEGG" id="cari:FNU76_11600"/>
<evidence type="ECO:0000256" key="7">
    <source>
        <dbReference type="SAM" id="SignalP"/>
    </source>
</evidence>
<keyword evidence="10" id="KW-1185">Reference proteome</keyword>
<dbReference type="RefSeq" id="WP_144278347.1">
    <property type="nucleotide sequence ID" value="NZ_CP041730.1"/>
</dbReference>
<keyword evidence="1 6" id="KW-0645">Protease</keyword>
<dbReference type="GO" id="GO:0046872">
    <property type="term" value="F:metal ion binding"/>
    <property type="evidence" value="ECO:0007669"/>
    <property type="project" value="UniProtKB-KW"/>
</dbReference>
<keyword evidence="7" id="KW-0732">Signal</keyword>
<comment type="cofactor">
    <cofactor evidence="6">
        <name>Zn(2+)</name>
        <dbReference type="ChEBI" id="CHEBI:29105"/>
    </cofactor>
    <text evidence="6">Binds 1 zinc ion per subunit.</text>
</comment>
<proteinExistence type="inferred from homology"/>
<dbReference type="EMBL" id="CP041730">
    <property type="protein sequence ID" value="QDQ26954.1"/>
    <property type="molecule type" value="Genomic_DNA"/>
</dbReference>
<dbReference type="PANTHER" id="PTHR22726:SF1">
    <property type="entry name" value="METALLOENDOPEPTIDASE OMA1, MITOCHONDRIAL"/>
    <property type="match status" value="1"/>
</dbReference>
<name>A0A516SFL5_9NEIS</name>
<comment type="similarity">
    <text evidence="6">Belongs to the peptidase M48 family.</text>
</comment>
<organism evidence="9 10">
    <name type="scientific">Chitinimonas arctica</name>
    <dbReference type="NCBI Taxonomy" id="2594795"/>
    <lineage>
        <taxon>Bacteria</taxon>
        <taxon>Pseudomonadati</taxon>
        <taxon>Pseudomonadota</taxon>
        <taxon>Betaproteobacteria</taxon>
        <taxon>Neisseriales</taxon>
        <taxon>Chitinibacteraceae</taxon>
        <taxon>Chitinimonas</taxon>
    </lineage>
</organism>
<dbReference type="Proteomes" id="UP000317550">
    <property type="component" value="Chromosome"/>
</dbReference>
<keyword evidence="3 6" id="KW-0378">Hydrolase</keyword>
<feature type="chain" id="PRO_5021943287" evidence="7">
    <location>
        <begin position="23"/>
        <end position="276"/>
    </location>
</feature>
<dbReference type="Gene3D" id="3.30.2010.10">
    <property type="entry name" value="Metalloproteases ('zincins'), catalytic domain"/>
    <property type="match status" value="1"/>
</dbReference>
<evidence type="ECO:0000256" key="5">
    <source>
        <dbReference type="ARBA" id="ARBA00023049"/>
    </source>
</evidence>
<keyword evidence="4 6" id="KW-0862">Zinc</keyword>
<feature type="domain" description="Peptidase M48" evidence="8">
    <location>
        <begin position="76"/>
        <end position="260"/>
    </location>
</feature>
<dbReference type="Pfam" id="PF01435">
    <property type="entry name" value="Peptidase_M48"/>
    <property type="match status" value="1"/>
</dbReference>
<dbReference type="CDD" id="cd07331">
    <property type="entry name" value="M48C_Oma1_like"/>
    <property type="match status" value="1"/>
</dbReference>
<reference evidence="10" key="1">
    <citation type="submission" date="2019-07" db="EMBL/GenBank/DDBJ databases">
        <title>Chitinimonas sp. nov., isolated from Ny-Alesund, arctica soil.</title>
        <authorList>
            <person name="Xu Q."/>
            <person name="Peng F."/>
        </authorList>
    </citation>
    <scope>NUCLEOTIDE SEQUENCE [LARGE SCALE GENOMIC DNA]</scope>
    <source>
        <strain evidence="10">R3-44</strain>
    </source>
</reference>
<dbReference type="GO" id="GO:0004222">
    <property type="term" value="F:metalloendopeptidase activity"/>
    <property type="evidence" value="ECO:0007669"/>
    <property type="project" value="InterPro"/>
</dbReference>
<evidence type="ECO:0000256" key="2">
    <source>
        <dbReference type="ARBA" id="ARBA00022723"/>
    </source>
</evidence>
<protein>
    <submittedName>
        <fullName evidence="9">M48 family metallopeptidase</fullName>
    </submittedName>
</protein>
<keyword evidence="2" id="KW-0479">Metal-binding</keyword>
<evidence type="ECO:0000313" key="9">
    <source>
        <dbReference type="EMBL" id="QDQ26954.1"/>
    </source>
</evidence>
<evidence type="ECO:0000256" key="1">
    <source>
        <dbReference type="ARBA" id="ARBA00022670"/>
    </source>
</evidence>